<dbReference type="GO" id="GO:0016491">
    <property type="term" value="F:oxidoreductase activity"/>
    <property type="evidence" value="ECO:0007669"/>
    <property type="project" value="UniProtKB-KW"/>
</dbReference>
<feature type="non-terminal residue" evidence="5">
    <location>
        <position position="491"/>
    </location>
</feature>
<evidence type="ECO:0000313" key="6">
    <source>
        <dbReference type="Proteomes" id="UP000015453"/>
    </source>
</evidence>
<organism evidence="5 6">
    <name type="scientific">Genlisea aurea</name>
    <dbReference type="NCBI Taxonomy" id="192259"/>
    <lineage>
        <taxon>Eukaryota</taxon>
        <taxon>Viridiplantae</taxon>
        <taxon>Streptophyta</taxon>
        <taxon>Embryophyta</taxon>
        <taxon>Tracheophyta</taxon>
        <taxon>Spermatophyta</taxon>
        <taxon>Magnoliopsida</taxon>
        <taxon>eudicotyledons</taxon>
        <taxon>Gunneridae</taxon>
        <taxon>Pentapetalae</taxon>
        <taxon>asterids</taxon>
        <taxon>lamiids</taxon>
        <taxon>Lamiales</taxon>
        <taxon>Lentibulariaceae</taxon>
        <taxon>Genlisea</taxon>
    </lineage>
</organism>
<comment type="caution">
    <text evidence="5">The sequence shown here is derived from an EMBL/GenBank/DDBJ whole genome shotgun (WGS) entry which is preliminary data.</text>
</comment>
<dbReference type="InterPro" id="IPR018391">
    <property type="entry name" value="PQQ_b-propeller_rpt"/>
</dbReference>
<protein>
    <recommendedName>
        <fullName evidence="4">Pyrrolo-quinoline quinone repeat domain-containing protein</fullName>
    </recommendedName>
</protein>
<evidence type="ECO:0000313" key="5">
    <source>
        <dbReference type="EMBL" id="EPS61948.1"/>
    </source>
</evidence>
<evidence type="ECO:0000256" key="3">
    <source>
        <dbReference type="ARBA" id="ARBA00023002"/>
    </source>
</evidence>
<keyword evidence="6" id="KW-1185">Reference proteome</keyword>
<name>S8DGN1_9LAMI</name>
<evidence type="ECO:0000259" key="4">
    <source>
        <dbReference type="Pfam" id="PF01011"/>
    </source>
</evidence>
<proteinExistence type="inferred from homology"/>
<gene>
    <name evidence="5" type="ORF">M569_12846</name>
</gene>
<reference evidence="5 6" key="1">
    <citation type="journal article" date="2013" name="BMC Genomics">
        <title>The miniature genome of a carnivorous plant Genlisea aurea contains a low number of genes and short non-coding sequences.</title>
        <authorList>
            <person name="Leushkin E.V."/>
            <person name="Sutormin R.A."/>
            <person name="Nabieva E.R."/>
            <person name="Penin A.A."/>
            <person name="Kondrashov A.S."/>
            <person name="Logacheva M.D."/>
        </authorList>
    </citation>
    <scope>NUCLEOTIDE SEQUENCE [LARGE SCALE GENOMIC DNA]</scope>
</reference>
<dbReference type="Pfam" id="PF01011">
    <property type="entry name" value="PQQ"/>
    <property type="match status" value="1"/>
</dbReference>
<keyword evidence="3" id="KW-0560">Oxidoreductase</keyword>
<comment type="similarity">
    <text evidence="2">Belongs to the bacterial PQQ dehydrogenase family.</text>
</comment>
<dbReference type="Gene3D" id="2.140.10.10">
    <property type="entry name" value="Quinoprotein alcohol dehydrogenase-like superfamily"/>
    <property type="match status" value="1"/>
</dbReference>
<dbReference type="InterPro" id="IPR011047">
    <property type="entry name" value="Quinoprotein_ADH-like_sf"/>
</dbReference>
<dbReference type="PANTHER" id="PTHR32303">
    <property type="entry name" value="QUINOPROTEIN ALCOHOL DEHYDROGENASE (CYTOCHROME C)"/>
    <property type="match status" value="1"/>
</dbReference>
<dbReference type="EMBL" id="AUSU01006493">
    <property type="protein sequence ID" value="EPS61948.1"/>
    <property type="molecule type" value="Genomic_DNA"/>
</dbReference>
<evidence type="ECO:0000256" key="2">
    <source>
        <dbReference type="ARBA" id="ARBA00008156"/>
    </source>
</evidence>
<dbReference type="AlphaFoldDB" id="S8DGN1"/>
<feature type="non-terminal residue" evidence="5">
    <location>
        <position position="1"/>
    </location>
</feature>
<evidence type="ECO:0000256" key="1">
    <source>
        <dbReference type="ARBA" id="ARBA00001931"/>
    </source>
</evidence>
<comment type="cofactor">
    <cofactor evidence="1">
        <name>pyrroloquinoline quinone</name>
        <dbReference type="ChEBI" id="CHEBI:58442"/>
    </cofactor>
</comment>
<sequence length="491" mass="51263">WYNHGADLNNSRSATGGTINSTSVGFGSLKLKWKFQAGLDVSATPAIYNGVIYFPCWNGNIYAVNAITGTLVWMKSVGALTGVPSPNILTSVTVARATPTVVTDGYNLLVWGIYGPAVAFAVSITTGKLAWMTALDPSNYSVVTASGTYYSGAYYVGLSSLDEMLPESMCCTFRGSMVKMNVRTGKIQWQTYTLPDNGGNMGGYAGAAIWGSSPPIDINRGVIYAATGNLYSAPASVVNCEVQTSQAQNATNPDSCVPSNIYFNSFIAFDMTSGGVIWGTRMGGYDGPGLPSPDADFGEAPMLITAAVNGSQVDMVVAVQKSGYAYALNRNNGAIVWSTLAGPGSAQGGGIWGAATDGKRVYTNISNAWKKTFVLAPSNQTTTAGGWVALDPPTGNILWTTANPSSNLADGPVTVVNDVVIAGSVDPTGPVYGMNAATGKVIWSSFTNATVYGGASSSYGCIYIGNGYRVGPTSQFHPAWTGGKYVYCYCI</sequence>
<dbReference type="PANTHER" id="PTHR32303:SF18">
    <property type="entry name" value="POLYVINYLALCOHOL DEHYDROGENASE-LIKE"/>
    <property type="match status" value="1"/>
</dbReference>
<dbReference type="OrthoDB" id="416253at2759"/>
<feature type="domain" description="Pyrrolo-quinoline quinone repeat" evidence="4">
    <location>
        <begin position="1"/>
        <end position="338"/>
    </location>
</feature>
<dbReference type="InterPro" id="IPR002372">
    <property type="entry name" value="PQQ_rpt_dom"/>
</dbReference>
<accession>S8DGN1</accession>
<dbReference type="SMART" id="SM00564">
    <property type="entry name" value="PQQ"/>
    <property type="match status" value="5"/>
</dbReference>
<dbReference type="Proteomes" id="UP000015453">
    <property type="component" value="Unassembled WGS sequence"/>
</dbReference>
<dbReference type="SUPFAM" id="SSF50998">
    <property type="entry name" value="Quinoprotein alcohol dehydrogenase-like"/>
    <property type="match status" value="1"/>
</dbReference>